<dbReference type="NCBIfam" id="NF003973">
    <property type="entry name" value="PRK05467.1-2"/>
    <property type="match status" value="1"/>
</dbReference>
<dbReference type="GO" id="GO:0051213">
    <property type="term" value="F:dioxygenase activity"/>
    <property type="evidence" value="ECO:0007669"/>
    <property type="project" value="UniProtKB-KW"/>
</dbReference>
<dbReference type="SUPFAM" id="SSF51197">
    <property type="entry name" value="Clavaminate synthase-like"/>
    <property type="match status" value="1"/>
</dbReference>
<dbReference type="PANTHER" id="PTHR41536">
    <property type="entry name" value="PKHD-TYPE HYDROXYLASE YBIX"/>
    <property type="match status" value="1"/>
</dbReference>
<evidence type="ECO:0000259" key="8">
    <source>
        <dbReference type="PROSITE" id="PS51471"/>
    </source>
</evidence>
<feature type="binding site" evidence="7">
    <location>
        <position position="96"/>
    </location>
    <ligand>
        <name>Fe cation</name>
        <dbReference type="ChEBI" id="CHEBI:24875"/>
    </ligand>
</feature>
<keyword evidence="5 7" id="KW-0560">Oxidoreductase</keyword>
<name>A0ABW1KUL5_9PROT</name>
<dbReference type="Pfam" id="PF18331">
    <property type="entry name" value="PKHD_C"/>
    <property type="match status" value="1"/>
</dbReference>
<dbReference type="Proteomes" id="UP001596116">
    <property type="component" value="Unassembled WGS sequence"/>
</dbReference>
<dbReference type="InterPro" id="IPR005123">
    <property type="entry name" value="Oxoglu/Fe-dep_dioxygenase_dom"/>
</dbReference>
<protein>
    <submittedName>
        <fullName evidence="9">Fe2+-dependent dioxygenase</fullName>
    </submittedName>
</protein>
<evidence type="ECO:0000256" key="3">
    <source>
        <dbReference type="ARBA" id="ARBA00022896"/>
    </source>
</evidence>
<dbReference type="Gene3D" id="2.60.120.620">
    <property type="entry name" value="q2cbj1_9rhob like domain"/>
    <property type="match status" value="1"/>
</dbReference>
<dbReference type="PANTHER" id="PTHR41536:SF1">
    <property type="entry name" value="PKHD-TYPE HYDROXYLASE YBIX"/>
    <property type="match status" value="1"/>
</dbReference>
<dbReference type="Pfam" id="PF13640">
    <property type="entry name" value="2OG-FeII_Oxy_3"/>
    <property type="match status" value="1"/>
</dbReference>
<organism evidence="9 10">
    <name type="scientific">Hyphococcus aureus</name>
    <dbReference type="NCBI Taxonomy" id="2666033"/>
    <lineage>
        <taxon>Bacteria</taxon>
        <taxon>Pseudomonadati</taxon>
        <taxon>Pseudomonadota</taxon>
        <taxon>Alphaproteobacteria</taxon>
        <taxon>Parvularculales</taxon>
        <taxon>Parvularculaceae</taxon>
        <taxon>Hyphococcus</taxon>
    </lineage>
</organism>
<feature type="domain" description="Fe2OG dioxygenase" evidence="8">
    <location>
        <begin position="78"/>
        <end position="178"/>
    </location>
</feature>
<keyword evidence="4 7" id="KW-0223">Dioxygenase</keyword>
<dbReference type="SMART" id="SM00702">
    <property type="entry name" value="P4Hc"/>
    <property type="match status" value="1"/>
</dbReference>
<gene>
    <name evidence="9" type="ORF">ACFMB1_01830</name>
</gene>
<dbReference type="InterPro" id="IPR041097">
    <property type="entry name" value="PKHD_C"/>
</dbReference>
<dbReference type="PROSITE" id="PS51471">
    <property type="entry name" value="FE2OG_OXY"/>
    <property type="match status" value="1"/>
</dbReference>
<evidence type="ECO:0000256" key="7">
    <source>
        <dbReference type="HAMAP-Rule" id="MF_00657"/>
    </source>
</evidence>
<dbReference type="NCBIfam" id="NF003974">
    <property type="entry name" value="PRK05467.1-3"/>
    <property type="match status" value="1"/>
</dbReference>
<feature type="binding site" evidence="7">
    <location>
        <position position="98"/>
    </location>
    <ligand>
        <name>Fe cation</name>
        <dbReference type="ChEBI" id="CHEBI:24875"/>
    </ligand>
</feature>
<evidence type="ECO:0000256" key="1">
    <source>
        <dbReference type="ARBA" id="ARBA00001961"/>
    </source>
</evidence>
<feature type="binding site" evidence="7">
    <location>
        <position position="159"/>
    </location>
    <ligand>
        <name>Fe cation</name>
        <dbReference type="ChEBI" id="CHEBI:24875"/>
    </ligand>
</feature>
<evidence type="ECO:0000313" key="10">
    <source>
        <dbReference type="Proteomes" id="UP001596116"/>
    </source>
</evidence>
<feature type="binding site" evidence="7">
    <location>
        <position position="169"/>
    </location>
    <ligand>
        <name>2-oxoglutarate</name>
        <dbReference type="ChEBI" id="CHEBI:16810"/>
    </ligand>
</feature>
<evidence type="ECO:0000256" key="2">
    <source>
        <dbReference type="ARBA" id="ARBA00022723"/>
    </source>
</evidence>
<keyword evidence="3 7" id="KW-0847">Vitamin C</keyword>
<keyword evidence="2 7" id="KW-0479">Metal-binding</keyword>
<proteinExistence type="inferred from homology"/>
<dbReference type="InterPro" id="IPR006620">
    <property type="entry name" value="Pro_4_hyd_alph"/>
</dbReference>
<dbReference type="Gene3D" id="4.10.860.20">
    <property type="entry name" value="Rabenosyn, Rab binding domain"/>
    <property type="match status" value="1"/>
</dbReference>
<comment type="cofactor">
    <cofactor evidence="1 7">
        <name>L-ascorbate</name>
        <dbReference type="ChEBI" id="CHEBI:38290"/>
    </cofactor>
</comment>
<accession>A0ABW1KUL5</accession>
<dbReference type="NCBIfam" id="NF003975">
    <property type="entry name" value="PRK05467.1-4"/>
    <property type="match status" value="1"/>
</dbReference>
<keyword evidence="10" id="KW-1185">Reference proteome</keyword>
<evidence type="ECO:0000313" key="9">
    <source>
        <dbReference type="EMBL" id="MFC6034262.1"/>
    </source>
</evidence>
<dbReference type="InterPro" id="IPR023550">
    <property type="entry name" value="PKHD_hydroxylase"/>
</dbReference>
<dbReference type="InterPro" id="IPR044862">
    <property type="entry name" value="Pro_4_hyd_alph_FE2OG_OXY"/>
</dbReference>
<keyword evidence="6 7" id="KW-0408">Iron</keyword>
<dbReference type="RefSeq" id="WP_379880423.1">
    <property type="nucleotide sequence ID" value="NZ_JBHPON010000001.1"/>
</dbReference>
<dbReference type="EMBL" id="JBHPON010000001">
    <property type="protein sequence ID" value="MFC6034262.1"/>
    <property type="molecule type" value="Genomic_DNA"/>
</dbReference>
<dbReference type="HAMAP" id="MF_00657">
    <property type="entry name" value="Hydroxyl_YbiX"/>
    <property type="match status" value="1"/>
</dbReference>
<comment type="caution">
    <text evidence="9">The sequence shown here is derived from an EMBL/GenBank/DDBJ whole genome shotgun (WGS) entry which is preliminary data.</text>
</comment>
<evidence type="ECO:0000256" key="5">
    <source>
        <dbReference type="ARBA" id="ARBA00023002"/>
    </source>
</evidence>
<comment type="cofactor">
    <cofactor evidence="7">
        <name>Fe(2+)</name>
        <dbReference type="ChEBI" id="CHEBI:29033"/>
    </cofactor>
    <text evidence="7">Binds 1 Fe(2+) ion per subunit.</text>
</comment>
<evidence type="ECO:0000256" key="6">
    <source>
        <dbReference type="ARBA" id="ARBA00023004"/>
    </source>
</evidence>
<sequence>MLLPIPDLLGADDVAYILEQLGAAEWVDGRATAGAQSREMKRNTQLPENSPVAKALGDRILDALAQNSLFISAALPLRIFPPLFNKYEGGGAFDAHVDNAIRGVPGTPVRLRTDLSATLFLTEPDSYDGGELLIETPFGAQEVKLPAGSMVLYPSSSLHRVAPVTRGARIASFFWMQSMIRSSDDRAMLFDLDQSIQALSREKGLNDPLVLNLSAVYHNMIRRLAET</sequence>
<reference evidence="9 10" key="1">
    <citation type="submission" date="2024-09" db="EMBL/GenBank/DDBJ databases">
        <authorList>
            <person name="Zhang Z.-H."/>
        </authorList>
    </citation>
    <scope>NUCLEOTIDE SEQUENCE [LARGE SCALE GENOMIC DNA]</scope>
    <source>
        <strain evidence="9 10">HHTR114</strain>
    </source>
</reference>
<evidence type="ECO:0000256" key="4">
    <source>
        <dbReference type="ARBA" id="ARBA00022964"/>
    </source>
</evidence>